<dbReference type="EMBL" id="AWUE01001730">
    <property type="protein sequence ID" value="OMP14155.1"/>
    <property type="molecule type" value="Genomic_DNA"/>
</dbReference>
<gene>
    <name evidence="1" type="ORF">COLO4_00243</name>
</gene>
<evidence type="ECO:0000313" key="2">
    <source>
        <dbReference type="Proteomes" id="UP000187203"/>
    </source>
</evidence>
<organism evidence="1 2">
    <name type="scientific">Corchorus olitorius</name>
    <dbReference type="NCBI Taxonomy" id="93759"/>
    <lineage>
        <taxon>Eukaryota</taxon>
        <taxon>Viridiplantae</taxon>
        <taxon>Streptophyta</taxon>
        <taxon>Embryophyta</taxon>
        <taxon>Tracheophyta</taxon>
        <taxon>Spermatophyta</taxon>
        <taxon>Magnoliopsida</taxon>
        <taxon>eudicotyledons</taxon>
        <taxon>Gunneridae</taxon>
        <taxon>Pentapetalae</taxon>
        <taxon>rosids</taxon>
        <taxon>malvids</taxon>
        <taxon>Malvales</taxon>
        <taxon>Malvaceae</taxon>
        <taxon>Grewioideae</taxon>
        <taxon>Apeibeae</taxon>
        <taxon>Corchorus</taxon>
    </lineage>
</organism>
<dbReference type="Proteomes" id="UP000187203">
    <property type="component" value="Unassembled WGS sequence"/>
</dbReference>
<proteinExistence type="predicted"/>
<evidence type="ECO:0000313" key="1">
    <source>
        <dbReference type="EMBL" id="OMP14155.1"/>
    </source>
</evidence>
<reference evidence="2" key="1">
    <citation type="submission" date="2013-09" db="EMBL/GenBank/DDBJ databases">
        <title>Corchorus olitorius genome sequencing.</title>
        <authorList>
            <person name="Alam M."/>
            <person name="Haque M.S."/>
            <person name="Islam M.S."/>
            <person name="Emdad E.M."/>
            <person name="Islam M.M."/>
            <person name="Ahmed B."/>
            <person name="Halim A."/>
            <person name="Hossen Q.M.M."/>
            <person name="Hossain M.Z."/>
            <person name="Ahmed R."/>
            <person name="Khan M.M."/>
            <person name="Islam R."/>
            <person name="Rashid M.M."/>
            <person name="Khan S.A."/>
            <person name="Rahman M.S."/>
            <person name="Alam M."/>
            <person name="Yahiya A.S."/>
            <person name="Khan M.S."/>
            <person name="Azam M.S."/>
            <person name="Haque T."/>
            <person name="Lashkar M.Z.H."/>
            <person name="Akhand A.I."/>
            <person name="Morshed G."/>
            <person name="Roy S."/>
            <person name="Uddin K.S."/>
            <person name="Rabeya T."/>
            <person name="Hossain A.S."/>
            <person name="Chowdhury A."/>
            <person name="Snigdha A.R."/>
            <person name="Mortoza M.S."/>
            <person name="Matin S.A."/>
            <person name="Hoque S.M.E."/>
            <person name="Islam M.K."/>
            <person name="Roy D.K."/>
            <person name="Haider R."/>
            <person name="Moosa M.M."/>
            <person name="Elias S.M."/>
            <person name="Hasan A.M."/>
            <person name="Jahan S."/>
            <person name="Shafiuddin M."/>
            <person name="Mahmood N."/>
            <person name="Shommy N.S."/>
        </authorList>
    </citation>
    <scope>NUCLEOTIDE SEQUENCE [LARGE SCALE GENOMIC DNA]</scope>
    <source>
        <strain evidence="2">cv. O-4</strain>
    </source>
</reference>
<comment type="caution">
    <text evidence="1">The sequence shown here is derived from an EMBL/GenBank/DDBJ whole genome shotgun (WGS) entry which is preliminary data.</text>
</comment>
<sequence length="49" mass="5719">MEKTLSQRLLTGRSSRHHLESSPLDNVFGLSHCCFCGNFWWLCTKFLCK</sequence>
<protein>
    <submittedName>
        <fullName evidence="1">Uncharacterized protein</fullName>
    </submittedName>
</protein>
<name>A0A1R3L489_9ROSI</name>
<keyword evidence="2" id="KW-1185">Reference proteome</keyword>
<dbReference type="AlphaFoldDB" id="A0A1R3L489"/>
<accession>A0A1R3L489</accession>